<dbReference type="Proteomes" id="UP001497497">
    <property type="component" value="Unassembled WGS sequence"/>
</dbReference>
<dbReference type="AlphaFoldDB" id="A0AAV2ID35"/>
<proteinExistence type="predicted"/>
<keyword evidence="2" id="KW-1185">Reference proteome</keyword>
<gene>
    <name evidence="1" type="ORF">GSLYS_00017463001</name>
</gene>
<sequence length="177" mass="21150">MLKKIAKQHDFRLRVLNSLVHYRIIIRQLHLTTAETTTARFVKSAEDFVDCMLELVSSIQLTDDGHHYVMTAYEHAMLLNWGNSREKFKQYKNEYLVFVSANGWVRDLMFSEKDELALASKHKSVYFYIRNTEYKDLDLETFISYMTHACPHCQEVNQVYSANMWQEEVRYLIHQRQ</sequence>
<comment type="caution">
    <text evidence="1">The sequence shown here is derived from an EMBL/GenBank/DDBJ whole genome shotgun (WGS) entry which is preliminary data.</text>
</comment>
<protein>
    <submittedName>
        <fullName evidence="1">Uncharacterized protein</fullName>
    </submittedName>
</protein>
<evidence type="ECO:0000313" key="2">
    <source>
        <dbReference type="Proteomes" id="UP001497497"/>
    </source>
</evidence>
<organism evidence="1 2">
    <name type="scientific">Lymnaea stagnalis</name>
    <name type="common">Great pond snail</name>
    <name type="synonym">Helix stagnalis</name>
    <dbReference type="NCBI Taxonomy" id="6523"/>
    <lineage>
        <taxon>Eukaryota</taxon>
        <taxon>Metazoa</taxon>
        <taxon>Spiralia</taxon>
        <taxon>Lophotrochozoa</taxon>
        <taxon>Mollusca</taxon>
        <taxon>Gastropoda</taxon>
        <taxon>Heterobranchia</taxon>
        <taxon>Euthyneura</taxon>
        <taxon>Panpulmonata</taxon>
        <taxon>Hygrophila</taxon>
        <taxon>Lymnaeoidea</taxon>
        <taxon>Lymnaeidae</taxon>
        <taxon>Lymnaea</taxon>
    </lineage>
</organism>
<reference evidence="1 2" key="1">
    <citation type="submission" date="2024-04" db="EMBL/GenBank/DDBJ databases">
        <authorList>
            <consortium name="Genoscope - CEA"/>
            <person name="William W."/>
        </authorList>
    </citation>
    <scope>NUCLEOTIDE SEQUENCE [LARGE SCALE GENOMIC DNA]</scope>
</reference>
<dbReference type="EMBL" id="CAXITT010000585">
    <property type="protein sequence ID" value="CAL1543950.1"/>
    <property type="molecule type" value="Genomic_DNA"/>
</dbReference>
<name>A0AAV2ID35_LYMST</name>
<evidence type="ECO:0000313" key="1">
    <source>
        <dbReference type="EMBL" id="CAL1543950.1"/>
    </source>
</evidence>
<accession>A0AAV2ID35</accession>